<dbReference type="InterPro" id="IPR019378">
    <property type="entry name" value="GDP-Fuc_O-FucTrfase"/>
</dbReference>
<dbReference type="PANTHER" id="PTHR31288:SF5">
    <property type="entry name" value="PROTEIN MANNAN SYNTHESIS-RELATED 1"/>
    <property type="match status" value="1"/>
</dbReference>
<dbReference type="Pfam" id="PF10250">
    <property type="entry name" value="O-FucT"/>
    <property type="match status" value="1"/>
</dbReference>
<dbReference type="EMBL" id="GDJX01004066">
    <property type="protein sequence ID" value="JAT63870.1"/>
    <property type="molecule type" value="Transcribed_RNA"/>
</dbReference>
<protein>
    <recommendedName>
        <fullName evidence="6">O-fucosyltransferase family protein</fullName>
    </recommendedName>
</protein>
<feature type="non-terminal residue" evidence="8">
    <location>
        <position position="1"/>
    </location>
</feature>
<dbReference type="GO" id="GO:0006004">
    <property type="term" value="P:fucose metabolic process"/>
    <property type="evidence" value="ECO:0007669"/>
    <property type="project" value="UniProtKB-KW"/>
</dbReference>
<keyword evidence="2" id="KW-0328">Glycosyltransferase</keyword>
<proteinExistence type="inferred from homology"/>
<evidence type="ECO:0000313" key="8">
    <source>
        <dbReference type="EMBL" id="JAT63870.1"/>
    </source>
</evidence>
<name>A0A1D1ZAF8_9ARAE</name>
<keyword evidence="4" id="KW-0294">Fucose metabolism</keyword>
<evidence type="ECO:0000256" key="7">
    <source>
        <dbReference type="SAM" id="MobiDB-lite"/>
    </source>
</evidence>
<dbReference type="PANTHER" id="PTHR31288">
    <property type="entry name" value="O-FUCOSYLTRANSFERASE FAMILY PROTEIN"/>
    <property type="match status" value="1"/>
</dbReference>
<accession>A0A1D1ZAF8</accession>
<evidence type="ECO:0000256" key="2">
    <source>
        <dbReference type="ARBA" id="ARBA00022676"/>
    </source>
</evidence>
<organism evidence="8">
    <name type="scientific">Anthurium amnicola</name>
    <dbReference type="NCBI Taxonomy" id="1678845"/>
    <lineage>
        <taxon>Eukaryota</taxon>
        <taxon>Viridiplantae</taxon>
        <taxon>Streptophyta</taxon>
        <taxon>Embryophyta</taxon>
        <taxon>Tracheophyta</taxon>
        <taxon>Spermatophyta</taxon>
        <taxon>Magnoliopsida</taxon>
        <taxon>Liliopsida</taxon>
        <taxon>Araceae</taxon>
        <taxon>Pothoideae</taxon>
        <taxon>Potheae</taxon>
        <taxon>Anthurium</taxon>
    </lineage>
</organism>
<sequence>ERGCRQEGEERRGASCLPAGACLLRLAPSELPHCLNLPSEVTRFLCSFWAVERQAGGCRDPTPPTSLQGWASLVLGVKLIPVTEAPAPKEIEMVVDPRQVVGAFLTLSMFAMLGNMIKRDHFESHEVRLPGAAGDQFDMIRGEETGVDTIPSLRKGPWKAQDQAPKPCWKKPDSKSVENSKGYITFSFTNGPEYHVSQVADAVVIARYLGAALVLPDIRGSELGQKRKFEDIYDVEKLKKSLDGVIKVVKELPDKIKTAKPVVLRIPNGVTVDYIRKNVEPIFQKTNYLRLAILFSSVNQKRNLNPKNELDSVSCLAKFGTLQLNREIQDTVNLMVERLKVLSRKMDGHFIAVDLRVDSVDQRECKDIGGLGRKGCYNAQEIGELLKKIGFDVDTTIYLTQTWWKESLNNLKEMFPKSYTKDDIIPSEKKGKFLRSGNAELAQALDFGICSQSDVFVPAISGLFYENVVGRRIASGRTQIFVPREVPGPSSASDFISSYVSQRNHMAYSCYC</sequence>
<evidence type="ECO:0000256" key="6">
    <source>
        <dbReference type="ARBA" id="ARBA00030350"/>
    </source>
</evidence>
<reference evidence="8" key="1">
    <citation type="submission" date="2015-07" db="EMBL/GenBank/DDBJ databases">
        <title>Transcriptome Assembly of Anthurium amnicola.</title>
        <authorList>
            <person name="Suzuki J."/>
        </authorList>
    </citation>
    <scope>NUCLEOTIDE SEQUENCE</scope>
</reference>
<evidence type="ECO:0000256" key="4">
    <source>
        <dbReference type="ARBA" id="ARBA00023253"/>
    </source>
</evidence>
<feature type="region of interest" description="Disordered" evidence="7">
    <location>
        <begin position="155"/>
        <end position="174"/>
    </location>
</feature>
<dbReference type="GO" id="GO:0016757">
    <property type="term" value="F:glycosyltransferase activity"/>
    <property type="evidence" value="ECO:0007669"/>
    <property type="project" value="UniProtKB-KW"/>
</dbReference>
<comment type="similarity">
    <text evidence="1">Belongs to the glycosyltransferase GT106 family.</text>
</comment>
<keyword evidence="5" id="KW-0119">Carbohydrate metabolism</keyword>
<keyword evidence="3" id="KW-0808">Transferase</keyword>
<evidence type="ECO:0000256" key="5">
    <source>
        <dbReference type="ARBA" id="ARBA00023277"/>
    </source>
</evidence>
<dbReference type="InterPro" id="IPR024709">
    <property type="entry name" value="FucosylTrfase_pln"/>
</dbReference>
<evidence type="ECO:0000256" key="3">
    <source>
        <dbReference type="ARBA" id="ARBA00022679"/>
    </source>
</evidence>
<gene>
    <name evidence="8" type="primary">At1g04910_12</name>
    <name evidence="8" type="ORF">g.35876</name>
</gene>
<evidence type="ECO:0000256" key="1">
    <source>
        <dbReference type="ARBA" id="ARBA00007737"/>
    </source>
</evidence>
<dbReference type="AlphaFoldDB" id="A0A1D1ZAF8"/>